<keyword evidence="6" id="KW-0520">NAD</keyword>
<keyword evidence="2" id="KW-0433">Leucine-rich repeat</keyword>
<evidence type="ECO:0000256" key="5">
    <source>
        <dbReference type="ARBA" id="ARBA00022821"/>
    </source>
</evidence>
<dbReference type="InterPro" id="IPR044974">
    <property type="entry name" value="Disease_R_plants"/>
</dbReference>
<comment type="caution">
    <text evidence="9">The sequence shown here is derived from an EMBL/GenBank/DDBJ whole genome shotgun (WGS) entry which is preliminary data.</text>
</comment>
<dbReference type="GO" id="GO:0061809">
    <property type="term" value="F:NAD+ nucleosidase activity, cyclic ADP-ribose generating"/>
    <property type="evidence" value="ECO:0007669"/>
    <property type="project" value="UniProtKB-EC"/>
</dbReference>
<dbReference type="Gene3D" id="3.40.50.300">
    <property type="entry name" value="P-loop containing nucleotide triphosphate hydrolases"/>
    <property type="match status" value="2"/>
</dbReference>
<gene>
    <name evidence="9" type="ORF">OSB04_013318</name>
</gene>
<dbReference type="SUPFAM" id="SSF52540">
    <property type="entry name" value="P-loop containing nucleoside triphosphate hydrolases"/>
    <property type="match status" value="2"/>
</dbReference>
<dbReference type="Pfam" id="PF23282">
    <property type="entry name" value="WHD_ROQ1"/>
    <property type="match status" value="2"/>
</dbReference>
<dbReference type="PROSITE" id="PS50104">
    <property type="entry name" value="TIR"/>
    <property type="match status" value="2"/>
</dbReference>
<dbReference type="Proteomes" id="UP001172457">
    <property type="component" value="Chromosome 3"/>
</dbReference>
<dbReference type="GO" id="GO:0051707">
    <property type="term" value="P:response to other organism"/>
    <property type="evidence" value="ECO:0007669"/>
    <property type="project" value="UniProtKB-ARBA"/>
</dbReference>
<sequence length="2336" mass="266234">MVVLSGLSQESFSSSSTHDQYRYDVFLSFRGIDTRQSFTDHLYKTLVDANLTTFLDEEEIETGLYLKPELEGVIRASRASIIVLSHNYATSTWCLNELVLILEQCRNSDHIVIPIFYHVEPTDVRKQQSNFGDAMAKHKEMMMSETNAEKRSQWAQKMELWNKALAEIADLKGKTAKGRKETEFIEEIVTDILRRLGVPLRVALPLLIGMHHHIRFISSWLKDGSSHSVDILTILGMDGIGKTSLAKYVFGLHCREFERWSFVEDISRRCAGQFNGLLDLQKQICADISKTSSVHVHDVSVYTSQIENALARKKVLLVLDDVDSLNQLDALLGNKGFHPGSKVVITSNDTLLTEKCELFNSIVQPKHTKHLLVGLDEYESLNLLSFHAFKCNIPKEGYKEVSKTLVKYCGGHPLALEVLGKSLRNRDVVEWEDYIERLKKVPHSHIKKVFQMSLDSLEEDDKELFKHIACFFVGKDRESTKTILKGCGIHIVFGIRNLVDRCLLRIGWDNKLMMHQLLQETGRDVVRQESPEKPWKRSRLWCHEESFKVLKQEKGKSNLLGLALDMRMLEKDKLFQLNTNALSKMDNLMLLQLNYVQLNGSYKNFPQELRWLCMHGFPLEHIPRDLLLRLENLVSLDMSYSNFKSFDMSYDNPKEHENMEKLSGACIKDKRLLRSLKILNLSFCKQLCSLGGFIELPALERLILANCVSLIEVSESIEQCDELVLIDLSYCNEFKNLLRTIGKLKKVKTLLLDGCDLGEISLKKRDTELSERLKANNTGTYSTTSSSVITETIPRDFRSFVISSLSSLVCLSLKDNKLSNESFPMDFNNLSMLKELYLDGNAVVSLPNCVKGLPRLEKLSIKKCDVLKTLEHPPRTLKHLIFGFRYELEKVVFHPEMSPIMLSIDTNLGCFIEGMFKVEDMANVDEEVLRSLGWTNIEFTKSQLIKTRPKVQMQYEFGIFSTVFRGREVPNWINHKSNGSSISFTIPSSPNNLRGLNFCYVFTNTGIKGYILSPIIVSNVTKIRTWWYNHSNTITSASREGGVFLSHWMFGTNEMEDGDQITVSVLNPNGIRECGVSLVYDDEKMKEDALGYYKSWNHIIGGDLSPFQTTTPGEYFLNKWHFFRSSPRYKYVESRVKFRTYSQKKSAKLVTNLEAAVVLGGGYGRWFWVVVMGGGGFGWRWFSVVVLGSDGGGSGWRWLWAVVLDGVEVVLDDGDEESTSSSTHDHKYDVFLSFRGIDTRLNFTDHLHKALVNANIATFLDDEEIEAGEDLKPELESAIKASRASIIVLSQNYASSTWCLDELVLILDQKRTSGHIVIPIFYHVEPTDVRKQQSSFGIAMEKHEQRMEGKTNMEEKGQLAEKMNKWKKALVEVANLKGNVAKDRQETNFIEEIVMDIYHRLGAPLRSDLPFLCGMEISIQFISLWLKDGSSHTADILTIFGLGGIGKTSLASYIHVLHRRLIDRSSFIEGVNEKCDVQVNGLLNLQKQLSHDISKSPVHIHDVFNYTCMIENAVARQKVFIILDDIASLEQMDALLGKKGFHPGSKIIITTKDASLNEKYALTDSVVQPKHTKLHLEGLDEQSSLQLLSYHAFKDNYPKKGYEEVSKKLMAYCQGHPLSLKVLGESLHKRDVSEWDECIKGLKEETDSRIQKALQMSLDSMTSNNDKEVFKHIACFFVGKDIKHTETILKACGIRAQHGIKNLIDRCLLTVGPRNELRMHQLVQEMGRDVVRQESPNKPWKRSRLWCHKESLKVLKQKKGKGNILGLALDMRMLEKDKLFHLNTDALSKMDNLMLLQLNYVQLNGSYKNFPKELRWLCMHGFPLKSIPSDLPMEYLVALDLSYSNLESFGMSYSNQQRPAKTKKLTGSCSKDKPLLKSLKILNLSFCKQLRSLDGFFELPALERLILANCTSLIEVSQSIEQCSELVLIDLSYCNMLKRFPRTVFNLKKVETLLLDGCDLGKFPIKMRDTNLPKMLKSNNIGIKSKSSASSSVKPIPRDPRSFMIHVPISLVCLSLKDNRLSNDSFLVDLSSLSMLKELYLDGNDIISLPDSLRTLPRLEKLSLENCLKLKTLEHPPRTLKCLLFNERYSVEKIVFDQEMSPLTFFMDPSRAPWPYAHYVIEGMLKIEAMVDVAEAVLHILGWTSLNFIKSLQVVNWHSKITEKVQMYYEFGIFSTVFEGMEMPNWISDRRKGSSISFTIPPSHSKLRGLNFCLVFTQTVVYSVPANEMEDSDQVTITMLSEDGYGIRECGVSLVYDDDQGKTEEEEEEDALGYYKSWNHIIGGDLCAFKLPTGDYFLSNRFFFSGLIFTVLLFCPYIKQQYLMPSPSILASGLEE</sequence>
<dbReference type="InterPro" id="IPR001611">
    <property type="entry name" value="Leu-rich_rpt"/>
</dbReference>
<dbReference type="Gene3D" id="3.80.10.10">
    <property type="entry name" value="Ribonuclease Inhibitor"/>
    <property type="match status" value="4"/>
</dbReference>
<keyword evidence="3" id="KW-0677">Repeat</keyword>
<dbReference type="InterPro" id="IPR036390">
    <property type="entry name" value="WH_DNA-bd_sf"/>
</dbReference>
<dbReference type="InterPro" id="IPR000157">
    <property type="entry name" value="TIR_dom"/>
</dbReference>
<dbReference type="SMART" id="SM00369">
    <property type="entry name" value="LRR_TYP"/>
    <property type="match status" value="3"/>
</dbReference>
<feature type="domain" description="TIR" evidence="8">
    <location>
        <begin position="21"/>
        <end position="196"/>
    </location>
</feature>
<keyword evidence="5" id="KW-0611">Plant defense</keyword>
<dbReference type="EC" id="3.2.2.6" evidence="1"/>
<dbReference type="Pfam" id="PF01582">
    <property type="entry name" value="TIR"/>
    <property type="match status" value="2"/>
</dbReference>
<feature type="domain" description="TIR" evidence="8">
    <location>
        <begin position="1226"/>
        <end position="1401"/>
    </location>
</feature>
<dbReference type="Gene3D" id="1.10.8.430">
    <property type="entry name" value="Helical domain of apoptotic protease-activating factors"/>
    <property type="match status" value="2"/>
</dbReference>
<dbReference type="InterPro" id="IPR003591">
    <property type="entry name" value="Leu-rich_rpt_typical-subtyp"/>
</dbReference>
<dbReference type="PRINTS" id="PR00364">
    <property type="entry name" value="DISEASERSIST"/>
</dbReference>
<dbReference type="Pfam" id="PF00931">
    <property type="entry name" value="NB-ARC"/>
    <property type="match status" value="2"/>
</dbReference>
<evidence type="ECO:0000256" key="2">
    <source>
        <dbReference type="ARBA" id="ARBA00022614"/>
    </source>
</evidence>
<accession>A0AA38TD16</accession>
<dbReference type="PANTHER" id="PTHR11017:SF313">
    <property type="entry name" value="TIR DOMAIN, P-LOOP CONTAINING NUCLEOSIDE TRIPHOSPHATE HYDROLASE"/>
    <property type="match status" value="1"/>
</dbReference>
<dbReference type="Pfam" id="PF20160">
    <property type="entry name" value="C-JID"/>
    <property type="match status" value="1"/>
</dbReference>
<dbReference type="InterPro" id="IPR002182">
    <property type="entry name" value="NB-ARC"/>
</dbReference>
<dbReference type="GO" id="GO:0006952">
    <property type="term" value="P:defense response"/>
    <property type="evidence" value="ECO:0007669"/>
    <property type="project" value="UniProtKB-KW"/>
</dbReference>
<reference evidence="9" key="1">
    <citation type="submission" date="2023-03" db="EMBL/GenBank/DDBJ databases">
        <title>Chromosome-scale reference genome and RAD-based genetic map of yellow starthistle (Centaurea solstitialis) reveal putative structural variation and QTLs associated with invader traits.</title>
        <authorList>
            <person name="Reatini B."/>
            <person name="Cang F.A."/>
            <person name="Jiang Q."/>
            <person name="Mckibben M.T.W."/>
            <person name="Barker M.S."/>
            <person name="Rieseberg L.H."/>
            <person name="Dlugosch K.M."/>
        </authorList>
    </citation>
    <scope>NUCLEOTIDE SEQUENCE</scope>
    <source>
        <strain evidence="9">CAN-66</strain>
        <tissue evidence="9">Leaf</tissue>
    </source>
</reference>
<dbReference type="PANTHER" id="PTHR11017">
    <property type="entry name" value="LEUCINE-RICH REPEAT-CONTAINING PROTEIN"/>
    <property type="match status" value="1"/>
</dbReference>
<protein>
    <recommendedName>
        <fullName evidence="1">ADP-ribosyl cyclase/cyclic ADP-ribose hydrolase</fullName>
        <ecNumber evidence="1">3.2.2.6</ecNumber>
    </recommendedName>
</protein>
<name>A0AA38TD16_9ASTR</name>
<dbReference type="SUPFAM" id="SSF52200">
    <property type="entry name" value="Toll/Interleukin receptor TIR domain"/>
    <property type="match status" value="2"/>
</dbReference>
<evidence type="ECO:0000256" key="4">
    <source>
        <dbReference type="ARBA" id="ARBA00022801"/>
    </source>
</evidence>
<evidence type="ECO:0000256" key="3">
    <source>
        <dbReference type="ARBA" id="ARBA00022737"/>
    </source>
</evidence>
<dbReference type="InterPro" id="IPR027417">
    <property type="entry name" value="P-loop_NTPase"/>
</dbReference>
<dbReference type="InterPro" id="IPR058192">
    <property type="entry name" value="WHD_ROQ1-like"/>
</dbReference>
<dbReference type="SUPFAM" id="SSF46785">
    <property type="entry name" value="Winged helix' DNA-binding domain"/>
    <property type="match status" value="2"/>
</dbReference>
<evidence type="ECO:0000313" key="9">
    <source>
        <dbReference type="EMBL" id="KAJ9558704.1"/>
    </source>
</evidence>
<dbReference type="Gene3D" id="3.40.50.10140">
    <property type="entry name" value="Toll/interleukin-1 receptor homology (TIR) domain"/>
    <property type="match status" value="2"/>
</dbReference>
<dbReference type="PROSITE" id="PS51450">
    <property type="entry name" value="LRR"/>
    <property type="match status" value="1"/>
</dbReference>
<dbReference type="EMBL" id="JARYMX010000003">
    <property type="protein sequence ID" value="KAJ9558704.1"/>
    <property type="molecule type" value="Genomic_DNA"/>
</dbReference>
<evidence type="ECO:0000256" key="7">
    <source>
        <dbReference type="ARBA" id="ARBA00047304"/>
    </source>
</evidence>
<keyword evidence="4" id="KW-0378">Hydrolase</keyword>
<dbReference type="InterPro" id="IPR042197">
    <property type="entry name" value="Apaf_helical"/>
</dbReference>
<comment type="catalytic activity">
    <reaction evidence="7">
        <text>NAD(+) + H2O = ADP-D-ribose + nicotinamide + H(+)</text>
        <dbReference type="Rhea" id="RHEA:16301"/>
        <dbReference type="ChEBI" id="CHEBI:15377"/>
        <dbReference type="ChEBI" id="CHEBI:15378"/>
        <dbReference type="ChEBI" id="CHEBI:17154"/>
        <dbReference type="ChEBI" id="CHEBI:57540"/>
        <dbReference type="ChEBI" id="CHEBI:57967"/>
        <dbReference type="EC" id="3.2.2.6"/>
    </reaction>
    <physiologicalReaction direction="left-to-right" evidence="7">
        <dbReference type="Rhea" id="RHEA:16302"/>
    </physiologicalReaction>
</comment>
<evidence type="ECO:0000256" key="6">
    <source>
        <dbReference type="ARBA" id="ARBA00023027"/>
    </source>
</evidence>
<evidence type="ECO:0000313" key="10">
    <source>
        <dbReference type="Proteomes" id="UP001172457"/>
    </source>
</evidence>
<evidence type="ECO:0000256" key="1">
    <source>
        <dbReference type="ARBA" id="ARBA00011982"/>
    </source>
</evidence>
<proteinExistence type="predicted"/>
<dbReference type="FunFam" id="3.40.50.10140:FF:000007">
    <property type="entry name" value="Disease resistance protein (TIR-NBS-LRR class)"/>
    <property type="match status" value="2"/>
</dbReference>
<dbReference type="GO" id="GO:0007165">
    <property type="term" value="P:signal transduction"/>
    <property type="evidence" value="ECO:0007669"/>
    <property type="project" value="InterPro"/>
</dbReference>
<dbReference type="SMART" id="SM00255">
    <property type="entry name" value="TIR"/>
    <property type="match status" value="2"/>
</dbReference>
<evidence type="ECO:0000259" key="8">
    <source>
        <dbReference type="PROSITE" id="PS50104"/>
    </source>
</evidence>
<dbReference type="GO" id="GO:0043531">
    <property type="term" value="F:ADP binding"/>
    <property type="evidence" value="ECO:0007669"/>
    <property type="project" value="InterPro"/>
</dbReference>
<dbReference type="InterPro" id="IPR032675">
    <property type="entry name" value="LRR_dom_sf"/>
</dbReference>
<organism evidence="9 10">
    <name type="scientific">Centaurea solstitialis</name>
    <name type="common">yellow star-thistle</name>
    <dbReference type="NCBI Taxonomy" id="347529"/>
    <lineage>
        <taxon>Eukaryota</taxon>
        <taxon>Viridiplantae</taxon>
        <taxon>Streptophyta</taxon>
        <taxon>Embryophyta</taxon>
        <taxon>Tracheophyta</taxon>
        <taxon>Spermatophyta</taxon>
        <taxon>Magnoliopsida</taxon>
        <taxon>eudicotyledons</taxon>
        <taxon>Gunneridae</taxon>
        <taxon>Pentapetalae</taxon>
        <taxon>asterids</taxon>
        <taxon>campanulids</taxon>
        <taxon>Asterales</taxon>
        <taxon>Asteraceae</taxon>
        <taxon>Carduoideae</taxon>
        <taxon>Cardueae</taxon>
        <taxon>Centaureinae</taxon>
        <taxon>Centaurea</taxon>
    </lineage>
</organism>
<dbReference type="SUPFAM" id="SSF52058">
    <property type="entry name" value="L domain-like"/>
    <property type="match status" value="2"/>
</dbReference>
<dbReference type="InterPro" id="IPR045344">
    <property type="entry name" value="C-JID"/>
</dbReference>
<dbReference type="InterPro" id="IPR035897">
    <property type="entry name" value="Toll_tir_struct_dom_sf"/>
</dbReference>
<keyword evidence="10" id="KW-1185">Reference proteome</keyword>